<protein>
    <submittedName>
        <fullName evidence="1">Uncharacterized protein</fullName>
    </submittedName>
</protein>
<sequence>MALPVTQRGGPFSSCGRTLRVRQQEFSGEASQEFEFLDRWYRLMTKTSAAIMTANQMMISKVPKPDPRAVNTPKKIARIKMICATSDIIWASLL</sequence>
<dbReference type="AlphaFoldDB" id="A0A919DRA4"/>
<name>A0A919DRA4_9ACTN</name>
<reference evidence="1" key="2">
    <citation type="submission" date="2020-09" db="EMBL/GenBank/DDBJ databases">
        <authorList>
            <person name="Sun Q."/>
            <person name="Ohkuma M."/>
        </authorList>
    </citation>
    <scope>NUCLEOTIDE SEQUENCE</scope>
    <source>
        <strain evidence="1">JCM 4784</strain>
    </source>
</reference>
<organism evidence="1 2">
    <name type="scientific">Streptomyces longispororuber</name>
    <dbReference type="NCBI Taxonomy" id="68230"/>
    <lineage>
        <taxon>Bacteria</taxon>
        <taxon>Bacillati</taxon>
        <taxon>Actinomycetota</taxon>
        <taxon>Actinomycetes</taxon>
        <taxon>Kitasatosporales</taxon>
        <taxon>Streptomycetaceae</taxon>
        <taxon>Streptomyces</taxon>
    </lineage>
</organism>
<comment type="caution">
    <text evidence="1">The sequence shown here is derived from an EMBL/GenBank/DDBJ whole genome shotgun (WGS) entry which is preliminary data.</text>
</comment>
<reference evidence="1" key="1">
    <citation type="journal article" date="2014" name="Int. J. Syst. Evol. Microbiol.">
        <title>Complete genome sequence of Corynebacterium casei LMG S-19264T (=DSM 44701T), isolated from a smear-ripened cheese.</title>
        <authorList>
            <consortium name="US DOE Joint Genome Institute (JGI-PGF)"/>
            <person name="Walter F."/>
            <person name="Albersmeier A."/>
            <person name="Kalinowski J."/>
            <person name="Ruckert C."/>
        </authorList>
    </citation>
    <scope>NUCLEOTIDE SEQUENCE</scope>
    <source>
        <strain evidence="1">JCM 4784</strain>
    </source>
</reference>
<dbReference type="EMBL" id="BNBT01000074">
    <property type="protein sequence ID" value="GHE71767.1"/>
    <property type="molecule type" value="Genomic_DNA"/>
</dbReference>
<dbReference type="Proteomes" id="UP000608024">
    <property type="component" value="Unassembled WGS sequence"/>
</dbReference>
<evidence type="ECO:0000313" key="2">
    <source>
        <dbReference type="Proteomes" id="UP000608024"/>
    </source>
</evidence>
<gene>
    <name evidence="1" type="ORF">GCM10018785_45020</name>
</gene>
<accession>A0A919DRA4</accession>
<keyword evidence="2" id="KW-1185">Reference proteome</keyword>
<evidence type="ECO:0000313" key="1">
    <source>
        <dbReference type="EMBL" id="GHE71767.1"/>
    </source>
</evidence>
<proteinExistence type="predicted"/>